<feature type="region of interest" description="Disordered" evidence="1">
    <location>
        <begin position="1"/>
        <end position="92"/>
    </location>
</feature>
<sequence>MWSEGKDFGQQRRIDEQINAVERDEGPRAKQDQRHDQTVNRTGQDGDHRPHPDDQSVGSAFRTTTLIQPTPGRQYQPDHDRHQKVDQPLGREYGDKIQHLIGAGQTVDQSEKIQVEN</sequence>
<evidence type="ECO:0000256" key="1">
    <source>
        <dbReference type="SAM" id="MobiDB-lite"/>
    </source>
</evidence>
<dbReference type="EMBL" id="PFLC01000003">
    <property type="protein sequence ID" value="PIY63376.1"/>
    <property type="molecule type" value="Genomic_DNA"/>
</dbReference>
<organism evidence="2 3">
    <name type="scientific">Candidatus Uhrbacteria bacterium CG_4_10_14_0_8_um_filter_58_22</name>
    <dbReference type="NCBI Taxonomy" id="1975029"/>
    <lineage>
        <taxon>Bacteria</taxon>
        <taxon>Candidatus Uhriibacteriota</taxon>
    </lineage>
</organism>
<feature type="compositionally biased region" description="Basic and acidic residues" evidence="1">
    <location>
        <begin position="1"/>
        <end position="54"/>
    </location>
</feature>
<feature type="compositionally biased region" description="Basic and acidic residues" evidence="1">
    <location>
        <begin position="76"/>
        <end position="85"/>
    </location>
</feature>
<comment type="caution">
    <text evidence="2">The sequence shown here is derived from an EMBL/GenBank/DDBJ whole genome shotgun (WGS) entry which is preliminary data.</text>
</comment>
<name>A0A2M7QC70_9BACT</name>
<protein>
    <submittedName>
        <fullName evidence="2">Uncharacterized protein</fullName>
    </submittedName>
</protein>
<evidence type="ECO:0000313" key="3">
    <source>
        <dbReference type="Proteomes" id="UP000230973"/>
    </source>
</evidence>
<evidence type="ECO:0000313" key="2">
    <source>
        <dbReference type="EMBL" id="PIY63376.1"/>
    </source>
</evidence>
<reference evidence="3" key="1">
    <citation type="submission" date="2017-09" db="EMBL/GenBank/DDBJ databases">
        <title>Depth-based differentiation of microbial function through sediment-hosted aquifers and enrichment of novel symbionts in the deep terrestrial subsurface.</title>
        <authorList>
            <person name="Probst A.J."/>
            <person name="Ladd B."/>
            <person name="Jarett J.K."/>
            <person name="Geller-Mcgrath D.E."/>
            <person name="Sieber C.M.K."/>
            <person name="Emerson J.B."/>
            <person name="Anantharaman K."/>
            <person name="Thomas B.C."/>
            <person name="Malmstrom R."/>
            <person name="Stieglmeier M."/>
            <person name="Klingl A."/>
            <person name="Woyke T."/>
            <person name="Ryan C.M."/>
            <person name="Banfield J.F."/>
        </authorList>
    </citation>
    <scope>NUCLEOTIDE SEQUENCE [LARGE SCALE GENOMIC DNA]</scope>
</reference>
<accession>A0A2M7QC70</accession>
<gene>
    <name evidence="2" type="ORF">COY93_00200</name>
</gene>
<dbReference type="AlphaFoldDB" id="A0A2M7QC70"/>
<dbReference type="Proteomes" id="UP000230973">
    <property type="component" value="Unassembled WGS sequence"/>
</dbReference>
<feature type="compositionally biased region" description="Polar residues" evidence="1">
    <location>
        <begin position="56"/>
        <end position="73"/>
    </location>
</feature>
<proteinExistence type="predicted"/>